<dbReference type="SUPFAM" id="SSF47370">
    <property type="entry name" value="Bromodomain"/>
    <property type="match status" value="1"/>
</dbReference>
<dbReference type="CDD" id="cd04369">
    <property type="entry name" value="Bromodomain"/>
    <property type="match status" value="1"/>
</dbReference>
<dbReference type="PRINTS" id="PR00503">
    <property type="entry name" value="BROMODOMAIN"/>
</dbReference>
<organism evidence="5 6">
    <name type="scientific">Xanthoceras sorbifolium</name>
    <dbReference type="NCBI Taxonomy" id="99658"/>
    <lineage>
        <taxon>Eukaryota</taxon>
        <taxon>Viridiplantae</taxon>
        <taxon>Streptophyta</taxon>
        <taxon>Embryophyta</taxon>
        <taxon>Tracheophyta</taxon>
        <taxon>Spermatophyta</taxon>
        <taxon>Magnoliopsida</taxon>
        <taxon>eudicotyledons</taxon>
        <taxon>Gunneridae</taxon>
        <taxon>Pentapetalae</taxon>
        <taxon>rosids</taxon>
        <taxon>malvids</taxon>
        <taxon>Sapindales</taxon>
        <taxon>Sapindaceae</taxon>
        <taxon>Xanthoceroideae</taxon>
        <taxon>Xanthoceras</taxon>
    </lineage>
</organism>
<dbReference type="Gene3D" id="1.20.920.10">
    <property type="entry name" value="Bromodomain-like"/>
    <property type="match status" value="1"/>
</dbReference>
<keyword evidence="6" id="KW-1185">Reference proteome</keyword>
<comment type="caution">
    <text evidence="5">The sequence shown here is derived from an EMBL/GenBank/DDBJ whole genome shotgun (WGS) entry which is preliminary data.</text>
</comment>
<dbReference type="InterPro" id="IPR036427">
    <property type="entry name" value="Bromodomain-like_sf"/>
</dbReference>
<name>A0ABQ8HRN2_9ROSI</name>
<feature type="compositionally biased region" description="Low complexity" evidence="3">
    <location>
        <begin position="34"/>
        <end position="52"/>
    </location>
</feature>
<dbReference type="PROSITE" id="PS00633">
    <property type="entry name" value="BROMODOMAIN_1"/>
    <property type="match status" value="1"/>
</dbReference>
<sequence length="717" mass="79821">MGGELATTTTTMTKKKKKKGRPSLLDLQKRSLKQQQQQQQNQNHEIQQQNPNFYSHKPNRRSTRQNPNFPYNHEYDVDGGDDDEEEEDDDDERRQKKHRLLHGLNNNDSSPDNYQQRPRHGTEALKRRRISDVRTGSDQLEEKVSKATDTHTLHGLLPVESGPTTPLPDKKLLVFVLDRLQKKDTYGVFSEPVDPEELPDYHDIIAHPMDFATVRKKLDGGAYANLEDFEKDVLLICSNAMQYNSPDTIYFRQARSIQELAKKDFENLRQESDDSEPQPQLKVARRGRPPKNLKKSLDTSPSDRVASEFSSDATPANGADNGCWSSAHNLRKGPMTSFKYRPAEVSTRASHGSHAGDSHTNWLSEWENEFPASVVKAVMKYGKKHFPVDENKRDTYMDSLASDHEPCVLTTFEGELKQLMVVGLNTEHGYARSLARFAADLGPVIWKNASRKIQSILPNGVKFGPGWVGENKATELQQHLYGEKCKSSNSYISGDQSSRLMSPTNSGANSILGNRYSLQGMEDRETIREVNCQSESTFLNSSFGRIKAAPAFQVQSRPLIHTDTTGFNGNDGFGFNCQPHMGMVRIDTTPLGKSTFNRSSVPSQMHGMVPDSNHGISSMPASDYNPTVAKLADSSSRLQSGNSLVLGSGSSSSSSSCMAFGPKHQGNSSWQGFSAFHKQDFQPFAPPDLNARFLAPGSPISTMQIGSPQQPDLALQL</sequence>
<evidence type="ECO:0000256" key="1">
    <source>
        <dbReference type="ARBA" id="ARBA00023117"/>
    </source>
</evidence>
<dbReference type="Pfam" id="PF00439">
    <property type="entry name" value="Bromodomain"/>
    <property type="match status" value="1"/>
</dbReference>
<feature type="compositionally biased region" description="Basic residues" evidence="3">
    <location>
        <begin position="283"/>
        <end position="294"/>
    </location>
</feature>
<evidence type="ECO:0000259" key="4">
    <source>
        <dbReference type="PROSITE" id="PS50014"/>
    </source>
</evidence>
<protein>
    <recommendedName>
        <fullName evidence="4">Bromo domain-containing protein</fullName>
    </recommendedName>
</protein>
<feature type="region of interest" description="Disordered" evidence="3">
    <location>
        <begin position="268"/>
        <end position="328"/>
    </location>
</feature>
<accession>A0ABQ8HRN2</accession>
<keyword evidence="1 2" id="KW-0103">Bromodomain</keyword>
<evidence type="ECO:0000256" key="2">
    <source>
        <dbReference type="PROSITE-ProRule" id="PRU00035"/>
    </source>
</evidence>
<dbReference type="InterPro" id="IPR018359">
    <property type="entry name" value="Bromodomain_CS"/>
</dbReference>
<feature type="domain" description="Bromo" evidence="4">
    <location>
        <begin position="181"/>
        <end position="251"/>
    </location>
</feature>
<feature type="compositionally biased region" description="Polar residues" evidence="3">
    <location>
        <begin position="104"/>
        <end position="116"/>
    </location>
</feature>
<dbReference type="InterPro" id="IPR001487">
    <property type="entry name" value="Bromodomain"/>
</dbReference>
<dbReference type="InterPro" id="IPR051831">
    <property type="entry name" value="Bromodomain_contain_prot"/>
</dbReference>
<evidence type="ECO:0000256" key="3">
    <source>
        <dbReference type="SAM" id="MobiDB-lite"/>
    </source>
</evidence>
<feature type="compositionally biased region" description="Low complexity" evidence="3">
    <location>
        <begin position="642"/>
        <end position="656"/>
    </location>
</feature>
<dbReference type="EMBL" id="JAFEMO010000007">
    <property type="protein sequence ID" value="KAH7567011.1"/>
    <property type="molecule type" value="Genomic_DNA"/>
</dbReference>
<dbReference type="SMART" id="SM00297">
    <property type="entry name" value="BROMO"/>
    <property type="match status" value="1"/>
</dbReference>
<dbReference type="PROSITE" id="PS50014">
    <property type="entry name" value="BROMODOMAIN_2"/>
    <property type="match status" value="1"/>
</dbReference>
<feature type="region of interest" description="Disordered" evidence="3">
    <location>
        <begin position="642"/>
        <end position="661"/>
    </location>
</feature>
<proteinExistence type="predicted"/>
<feature type="region of interest" description="Disordered" evidence="3">
    <location>
        <begin position="1"/>
        <end position="147"/>
    </location>
</feature>
<evidence type="ECO:0000313" key="5">
    <source>
        <dbReference type="EMBL" id="KAH7567011.1"/>
    </source>
</evidence>
<dbReference type="PANTHER" id="PTHR22881">
    <property type="entry name" value="BROMODOMAIN CONTAINING PROTEIN"/>
    <property type="match status" value="1"/>
</dbReference>
<dbReference type="PANTHER" id="PTHR22881:SF11">
    <property type="entry name" value="BROMODOMAIN-CONTAINING PROTEIN DDB_G0270170-LIKE ISOFORM X1"/>
    <property type="match status" value="1"/>
</dbReference>
<dbReference type="Proteomes" id="UP000827721">
    <property type="component" value="Unassembled WGS sequence"/>
</dbReference>
<feature type="compositionally biased region" description="Polar residues" evidence="3">
    <location>
        <begin position="298"/>
        <end position="314"/>
    </location>
</feature>
<evidence type="ECO:0000313" key="6">
    <source>
        <dbReference type="Proteomes" id="UP000827721"/>
    </source>
</evidence>
<reference evidence="5 6" key="1">
    <citation type="submission" date="2021-02" db="EMBL/GenBank/DDBJ databases">
        <title>Plant Genome Project.</title>
        <authorList>
            <person name="Zhang R.-G."/>
        </authorList>
    </citation>
    <scope>NUCLEOTIDE SEQUENCE [LARGE SCALE GENOMIC DNA]</scope>
    <source>
        <tissue evidence="5">Leaves</tissue>
    </source>
</reference>
<gene>
    <name evidence="5" type="ORF">JRO89_XS07G0006600</name>
</gene>
<feature type="compositionally biased region" description="Acidic residues" evidence="3">
    <location>
        <begin position="77"/>
        <end position="91"/>
    </location>
</feature>